<evidence type="ECO:0000313" key="6">
    <source>
        <dbReference type="Proteomes" id="UP000095358"/>
    </source>
</evidence>
<evidence type="ECO:0000313" key="5">
    <source>
        <dbReference type="EMBL" id="OEJ81714.1"/>
    </source>
</evidence>
<dbReference type="PANTHER" id="PTHR23338">
    <property type="entry name" value="SMALL NUCLEAR RIBONUCLEOPROTEIN SM"/>
    <property type="match status" value="1"/>
</dbReference>
<accession>A0A1E5R4B0</accession>
<protein>
    <recommendedName>
        <fullName evidence="4">Sm domain-containing protein</fullName>
    </recommendedName>
</protein>
<comment type="subcellular location">
    <subcellularLocation>
        <location evidence="1">Nucleus</location>
    </subcellularLocation>
</comment>
<reference evidence="6" key="1">
    <citation type="journal article" date="2016" name="Genome Announc.">
        <title>Genome sequences of three species of Hanseniaspora isolated from spontaneous wine fermentations.</title>
        <authorList>
            <person name="Sternes P.R."/>
            <person name="Lee D."/>
            <person name="Kutyna D.R."/>
            <person name="Borneman A.R."/>
        </authorList>
    </citation>
    <scope>NUCLEOTIDE SEQUENCE [LARGE SCALE GENOMIC DNA]</scope>
    <source>
        <strain evidence="6">AWRI3580</strain>
    </source>
</reference>
<dbReference type="EMBL" id="LPNN01000010">
    <property type="protein sequence ID" value="OEJ81714.1"/>
    <property type="molecule type" value="Genomic_DNA"/>
</dbReference>
<dbReference type="GO" id="GO:0097525">
    <property type="term" value="C:spliceosomal snRNP complex"/>
    <property type="evidence" value="ECO:0007669"/>
    <property type="project" value="UniProtKB-ARBA"/>
</dbReference>
<gene>
    <name evidence="5" type="ORF">AWRI3580_g3858</name>
</gene>
<dbReference type="InterPro" id="IPR027141">
    <property type="entry name" value="LSm4/Sm_D1/D3"/>
</dbReference>
<dbReference type="Pfam" id="PF01423">
    <property type="entry name" value="LSM"/>
    <property type="match status" value="1"/>
</dbReference>
<keyword evidence="6" id="KW-1185">Reference proteome</keyword>
<evidence type="ECO:0000259" key="4">
    <source>
        <dbReference type="PROSITE" id="PS52002"/>
    </source>
</evidence>
<dbReference type="OrthoDB" id="9626941at2759"/>
<sequence length="134" mass="15358">MNNSNTETITAPTYFKDNLTKSLTPVLNEKVRIELKNNHIVYGTLQKITDFTKMNITLYNVVLKTASDTTKLKNIAIRGNHIRHMILPDILNLNDLKKLGKPYSITVDSSKKRTHLSYDDNEEVSADAKRRKLK</sequence>
<dbReference type="SUPFAM" id="SSF50182">
    <property type="entry name" value="Sm-like ribonucleoproteins"/>
    <property type="match status" value="1"/>
</dbReference>
<dbReference type="GO" id="GO:0003723">
    <property type="term" value="F:RNA binding"/>
    <property type="evidence" value="ECO:0007669"/>
    <property type="project" value="InterPro"/>
</dbReference>
<dbReference type="Proteomes" id="UP000095358">
    <property type="component" value="Unassembled WGS sequence"/>
</dbReference>
<dbReference type="InterPro" id="IPR047575">
    <property type="entry name" value="Sm"/>
</dbReference>
<keyword evidence="3" id="KW-0687">Ribonucleoprotein</keyword>
<dbReference type="InterPro" id="IPR010920">
    <property type="entry name" value="LSM_dom_sf"/>
</dbReference>
<comment type="caution">
    <text evidence="5">The sequence shown here is derived from an EMBL/GenBank/DDBJ whole genome shotgun (WGS) entry which is preliminary data.</text>
</comment>
<dbReference type="GO" id="GO:0006396">
    <property type="term" value="P:RNA processing"/>
    <property type="evidence" value="ECO:0007669"/>
    <property type="project" value="InterPro"/>
</dbReference>
<dbReference type="STRING" id="29833.A0A1E5R4B0"/>
<proteinExistence type="predicted"/>
<dbReference type="PROSITE" id="PS52002">
    <property type="entry name" value="SM"/>
    <property type="match status" value="1"/>
</dbReference>
<dbReference type="InterPro" id="IPR001163">
    <property type="entry name" value="Sm_dom_euk/arc"/>
</dbReference>
<evidence type="ECO:0000256" key="3">
    <source>
        <dbReference type="ARBA" id="ARBA00023274"/>
    </source>
</evidence>
<keyword evidence="2" id="KW-0539">Nucleus</keyword>
<dbReference type="VEuPathDB" id="FungiDB:AWRI3580_g3858"/>
<organism evidence="5 6">
    <name type="scientific">Hanseniaspora uvarum</name>
    <name type="common">Yeast</name>
    <name type="synonym">Kloeckera apiculata</name>
    <dbReference type="NCBI Taxonomy" id="29833"/>
    <lineage>
        <taxon>Eukaryota</taxon>
        <taxon>Fungi</taxon>
        <taxon>Dikarya</taxon>
        <taxon>Ascomycota</taxon>
        <taxon>Saccharomycotina</taxon>
        <taxon>Saccharomycetes</taxon>
        <taxon>Saccharomycodales</taxon>
        <taxon>Saccharomycodaceae</taxon>
        <taxon>Hanseniaspora</taxon>
    </lineage>
</organism>
<dbReference type="Gene3D" id="2.30.30.100">
    <property type="match status" value="2"/>
</dbReference>
<dbReference type="AlphaFoldDB" id="A0A1E5R4B0"/>
<name>A0A1E5R4B0_HANUV</name>
<feature type="domain" description="Sm" evidence="4">
    <location>
        <begin position="18"/>
        <end position="91"/>
    </location>
</feature>
<evidence type="ECO:0000256" key="1">
    <source>
        <dbReference type="ARBA" id="ARBA00004123"/>
    </source>
</evidence>
<dbReference type="SMART" id="SM00651">
    <property type="entry name" value="Sm"/>
    <property type="match status" value="1"/>
</dbReference>
<evidence type="ECO:0000256" key="2">
    <source>
        <dbReference type="ARBA" id="ARBA00023242"/>
    </source>
</evidence>